<accession>A0ABU6BIM7</accession>
<evidence type="ECO:0000313" key="7">
    <source>
        <dbReference type="Proteomes" id="UP000029267"/>
    </source>
</evidence>
<dbReference type="SUPFAM" id="SSF51126">
    <property type="entry name" value="Pectin lyase-like"/>
    <property type="match status" value="1"/>
</dbReference>
<keyword evidence="3" id="KW-0833">Ubl conjugation pathway</keyword>
<evidence type="ECO:0000256" key="1">
    <source>
        <dbReference type="ARBA" id="ARBA00004906"/>
    </source>
</evidence>
<dbReference type="Pfam" id="PF05048">
    <property type="entry name" value="NosD"/>
    <property type="match status" value="1"/>
</dbReference>
<protein>
    <recommendedName>
        <fullName evidence="5">Periplasmic copper-binding protein NosD beta helix domain-containing protein</fullName>
    </recommendedName>
</protein>
<feature type="domain" description="Periplasmic copper-binding protein NosD beta helix" evidence="5">
    <location>
        <begin position="137"/>
        <end position="319"/>
    </location>
</feature>
<dbReference type="EMBL" id="JPYA02000003">
    <property type="protein sequence ID" value="MEB3751861.1"/>
    <property type="molecule type" value="Genomic_DNA"/>
</dbReference>
<dbReference type="PANTHER" id="PTHR22990">
    <property type="entry name" value="F-BOX ONLY PROTEIN"/>
    <property type="match status" value="1"/>
</dbReference>
<dbReference type="RefSeq" id="WP_033018605.1">
    <property type="nucleotide sequence ID" value="NZ_JPYA02000003.1"/>
</dbReference>
<feature type="chain" id="PRO_5047298834" description="Periplasmic copper-binding protein NosD beta helix domain-containing protein" evidence="4">
    <location>
        <begin position="21"/>
        <end position="420"/>
    </location>
</feature>
<dbReference type="Gene3D" id="2.160.20.10">
    <property type="entry name" value="Single-stranded right-handed beta-helix, Pectin lyase-like"/>
    <property type="match status" value="1"/>
</dbReference>
<keyword evidence="7" id="KW-1185">Reference proteome</keyword>
<sequence length="420" mass="47541">MRTLGWICFFVFVLPLSVHAKEIQTIIDQTPDYGIVKMASGVYDESLILSKPLTLEGVGRVTIRSCRLPAVVITGHHVVLRNIMIQQCRRAESAALVVTGHDHIIEYVQIVAAKRGIQLNQASRTSIAHCLIRGTRQDNGIDLWDSSQNIIKYNTIKQVKDGIYIENSNKNEVKANFIHNSRYGIHVMFSDDLMIKRNLSEHNLAGAMIMGTKRTVIEHNSFRQNNRHVHSQGLLLYNAMKTSVKKNVIAANRVGVYAENAYNVQLIGNYFLRNAIGMQWNISKKNYIADNSFVGNVYDAQAIRCFNNTIIHNYWDTSLKLDQTGRGFSAIPYRADPFFLALTTNVPEYQLFFQAPGMLVLQKLLRSPDDEVMIDHAPRMNALKIEQTHRLSTDPLNVNRMSLVMIVGSISLLIMGRKRG</sequence>
<reference evidence="6 7" key="1">
    <citation type="journal article" date="2014" name="Genome Announc.">
        <title>Draft Genome Sequence of Geobacillus icigianus Strain G1w1T Isolated from Hot Springs in the Valley of Geysers, Kamchatka (Russian Federation).</title>
        <authorList>
            <person name="Bryanskaya A.V."/>
            <person name="Rozanov A.S."/>
            <person name="Logacheva M.D."/>
            <person name="Kotenko A.V."/>
            <person name="Peltek S.E."/>
        </authorList>
    </citation>
    <scope>NUCLEOTIDE SEQUENCE [LARGE SCALE GENOMIC DNA]</scope>
    <source>
        <strain evidence="6 7">G1w1</strain>
    </source>
</reference>
<feature type="signal peptide" evidence="4">
    <location>
        <begin position="1"/>
        <end position="20"/>
    </location>
</feature>
<dbReference type="InterPro" id="IPR011050">
    <property type="entry name" value="Pectin_lyase_fold/virulence"/>
</dbReference>
<proteinExistence type="predicted"/>
<dbReference type="PANTHER" id="PTHR22990:SF15">
    <property type="entry name" value="F-BOX ONLY PROTEIN 10"/>
    <property type="match status" value="1"/>
</dbReference>
<organism evidence="6 7">
    <name type="scientific">Geobacillus icigianus</name>
    <dbReference type="NCBI Taxonomy" id="1430331"/>
    <lineage>
        <taxon>Bacteria</taxon>
        <taxon>Bacillati</taxon>
        <taxon>Bacillota</taxon>
        <taxon>Bacilli</taxon>
        <taxon>Bacillales</taxon>
        <taxon>Anoxybacillaceae</taxon>
        <taxon>Geobacillus</taxon>
    </lineage>
</organism>
<dbReference type="InterPro" id="IPR012334">
    <property type="entry name" value="Pectin_lyas_fold"/>
</dbReference>
<evidence type="ECO:0000256" key="4">
    <source>
        <dbReference type="SAM" id="SignalP"/>
    </source>
</evidence>
<evidence type="ECO:0000259" key="5">
    <source>
        <dbReference type="Pfam" id="PF05048"/>
    </source>
</evidence>
<dbReference type="NCBIfam" id="TIGR03804">
    <property type="entry name" value="para_beta_helix"/>
    <property type="match status" value="1"/>
</dbReference>
<dbReference type="SMART" id="SM00710">
    <property type="entry name" value="PbH1"/>
    <property type="match status" value="8"/>
</dbReference>
<dbReference type="InterPro" id="IPR051550">
    <property type="entry name" value="SCF-Subunits/Alg-Epimerases"/>
</dbReference>
<comment type="caution">
    <text evidence="6">The sequence shown here is derived from an EMBL/GenBank/DDBJ whole genome shotgun (WGS) entry which is preliminary data.</text>
</comment>
<keyword evidence="4" id="KW-0732">Signal</keyword>
<evidence type="ECO:0000313" key="6">
    <source>
        <dbReference type="EMBL" id="MEB3751861.1"/>
    </source>
</evidence>
<dbReference type="Proteomes" id="UP000029267">
    <property type="component" value="Unassembled WGS sequence"/>
</dbReference>
<keyword evidence="2" id="KW-0677">Repeat</keyword>
<dbReference type="InterPro" id="IPR007742">
    <property type="entry name" value="NosD_dom"/>
</dbReference>
<name>A0ABU6BIM7_9BACL</name>
<comment type="pathway">
    <text evidence="1">Protein modification; protein ubiquitination.</text>
</comment>
<evidence type="ECO:0000256" key="3">
    <source>
        <dbReference type="ARBA" id="ARBA00022786"/>
    </source>
</evidence>
<dbReference type="InterPro" id="IPR006626">
    <property type="entry name" value="PbH1"/>
</dbReference>
<dbReference type="InterPro" id="IPR022441">
    <property type="entry name" value="Para_beta_helix_rpt-2"/>
</dbReference>
<evidence type="ECO:0000256" key="2">
    <source>
        <dbReference type="ARBA" id="ARBA00022737"/>
    </source>
</evidence>
<gene>
    <name evidence="6" type="ORF">EP10_002716</name>
</gene>